<proteinExistence type="predicted"/>
<evidence type="ECO:0000313" key="3">
    <source>
        <dbReference type="Proteomes" id="UP000000939"/>
    </source>
</evidence>
<protein>
    <submittedName>
        <fullName evidence="2">Uncharacterized protein</fullName>
    </submittedName>
</protein>
<keyword evidence="1" id="KW-0472">Membrane</keyword>
<keyword evidence="1" id="KW-0812">Transmembrane</keyword>
<dbReference type="KEGG" id="ant:Arnit_2544"/>
<dbReference type="Proteomes" id="UP000000939">
    <property type="component" value="Chromosome"/>
</dbReference>
<gene>
    <name evidence="2" type="ordered locus">Arnit_2544</name>
</gene>
<feature type="transmembrane region" description="Helical" evidence="1">
    <location>
        <begin position="80"/>
        <end position="106"/>
    </location>
</feature>
<dbReference type="EMBL" id="CP001999">
    <property type="protein sequence ID" value="ADG94193.1"/>
    <property type="molecule type" value="Genomic_DNA"/>
</dbReference>
<feature type="transmembrane region" description="Helical" evidence="1">
    <location>
        <begin position="6"/>
        <end position="21"/>
    </location>
</feature>
<evidence type="ECO:0000256" key="1">
    <source>
        <dbReference type="SAM" id="Phobius"/>
    </source>
</evidence>
<organism evidence="2 3">
    <name type="scientific">Arcobacter nitrofigilis (strain ATCC 33309 / DSM 7299 / CCUG 15893 / LMG 7604 / NCTC 12251 / CI)</name>
    <name type="common">Campylobacter nitrofigilis</name>
    <dbReference type="NCBI Taxonomy" id="572480"/>
    <lineage>
        <taxon>Bacteria</taxon>
        <taxon>Pseudomonadati</taxon>
        <taxon>Campylobacterota</taxon>
        <taxon>Epsilonproteobacteria</taxon>
        <taxon>Campylobacterales</taxon>
        <taxon>Arcobacteraceae</taxon>
        <taxon>Arcobacter</taxon>
    </lineage>
</organism>
<name>D5V6C3_ARCNC</name>
<keyword evidence="1" id="KW-1133">Transmembrane helix</keyword>
<dbReference type="STRING" id="572480.Arnit_2544"/>
<dbReference type="HOGENOM" id="CLU_2044835_0_0_7"/>
<keyword evidence="3" id="KW-1185">Reference proteome</keyword>
<reference evidence="2 3" key="1">
    <citation type="journal article" date="2010" name="Stand. Genomic Sci.">
        <title>Complete genome sequence of Arcobacter nitrofigilis type strain (CI).</title>
        <authorList>
            <person name="Pati A."/>
            <person name="Gronow S."/>
            <person name="Lapidus A."/>
            <person name="Copeland A."/>
            <person name="Glavina Del Rio T."/>
            <person name="Nolan M."/>
            <person name="Lucas S."/>
            <person name="Tice H."/>
            <person name="Cheng J.F."/>
            <person name="Han C."/>
            <person name="Chertkov O."/>
            <person name="Bruce D."/>
            <person name="Tapia R."/>
            <person name="Goodwin L."/>
            <person name="Pitluck S."/>
            <person name="Liolios K."/>
            <person name="Ivanova N."/>
            <person name="Mavromatis K."/>
            <person name="Chen A."/>
            <person name="Palaniappan K."/>
            <person name="Land M."/>
            <person name="Hauser L."/>
            <person name="Chang Y.J."/>
            <person name="Jeffries C.D."/>
            <person name="Detter J.C."/>
            <person name="Rohde M."/>
            <person name="Goker M."/>
            <person name="Bristow J."/>
            <person name="Eisen J.A."/>
            <person name="Markowitz V."/>
            <person name="Hugenholtz P."/>
            <person name="Klenk H.P."/>
            <person name="Kyrpides N.C."/>
        </authorList>
    </citation>
    <scope>NUCLEOTIDE SEQUENCE [LARGE SCALE GENOMIC DNA]</scope>
    <source>
        <strain evidence="3">ATCC 33309 / DSM 7299 / CCUG 15893 / LMG 7604 / NCTC 12251 / CI</strain>
    </source>
</reference>
<dbReference type="RefSeq" id="WP_013136338.1">
    <property type="nucleotide sequence ID" value="NC_014166.1"/>
</dbReference>
<accession>D5V6C3</accession>
<dbReference type="AlphaFoldDB" id="D5V6C3"/>
<sequence length="120" mass="14172">MLDTVNILYILTIFIIINRYYNIPAKYLFILLLHLSCIFLFNGFLFETTYMPDQFHYLSVAQNIRNFDFLNESNFSSGGAVYIAGLFFGFFPIPFIDSFYSIYFIYQKKQLIKKSSLCVE</sequence>
<feature type="transmembrane region" description="Helical" evidence="1">
    <location>
        <begin position="28"/>
        <end position="46"/>
    </location>
</feature>
<evidence type="ECO:0000313" key="2">
    <source>
        <dbReference type="EMBL" id="ADG94193.1"/>
    </source>
</evidence>